<evidence type="ECO:0000313" key="3">
    <source>
        <dbReference type="Proteomes" id="UP000799536"/>
    </source>
</evidence>
<dbReference type="InterPro" id="IPR019410">
    <property type="entry name" value="Methyltransf_16"/>
</dbReference>
<dbReference type="Proteomes" id="UP000799536">
    <property type="component" value="Unassembled WGS sequence"/>
</dbReference>
<reference evidence="2" key="1">
    <citation type="journal article" date="2020" name="Stud. Mycol.">
        <title>101 Dothideomycetes genomes: a test case for predicting lifestyles and emergence of pathogens.</title>
        <authorList>
            <person name="Haridas S."/>
            <person name="Albert R."/>
            <person name="Binder M."/>
            <person name="Bloem J."/>
            <person name="Labutti K."/>
            <person name="Salamov A."/>
            <person name="Andreopoulos B."/>
            <person name="Baker S."/>
            <person name="Barry K."/>
            <person name="Bills G."/>
            <person name="Bluhm B."/>
            <person name="Cannon C."/>
            <person name="Castanera R."/>
            <person name="Culley D."/>
            <person name="Daum C."/>
            <person name="Ezra D."/>
            <person name="Gonzalez J."/>
            <person name="Henrissat B."/>
            <person name="Kuo A."/>
            <person name="Liang C."/>
            <person name="Lipzen A."/>
            <person name="Lutzoni F."/>
            <person name="Magnuson J."/>
            <person name="Mondo S."/>
            <person name="Nolan M."/>
            <person name="Ohm R."/>
            <person name="Pangilinan J."/>
            <person name="Park H.-J."/>
            <person name="Ramirez L."/>
            <person name="Alfaro M."/>
            <person name="Sun H."/>
            <person name="Tritt A."/>
            <person name="Yoshinaga Y."/>
            <person name="Zwiers L.-H."/>
            <person name="Turgeon B."/>
            <person name="Goodwin S."/>
            <person name="Spatafora J."/>
            <person name="Crous P."/>
            <person name="Grigoriev I."/>
        </authorList>
    </citation>
    <scope>NUCLEOTIDE SEQUENCE</scope>
    <source>
        <strain evidence="2">ATCC 74209</strain>
    </source>
</reference>
<gene>
    <name evidence="2" type="ORF">GQ43DRAFT_464041</name>
</gene>
<dbReference type="SUPFAM" id="SSF53335">
    <property type="entry name" value="S-adenosyl-L-methionine-dependent methyltransferases"/>
    <property type="match status" value="1"/>
</dbReference>
<dbReference type="CDD" id="cd02440">
    <property type="entry name" value="AdoMet_MTases"/>
    <property type="match status" value="1"/>
</dbReference>
<keyword evidence="3" id="KW-1185">Reference proteome</keyword>
<organism evidence="2 3">
    <name type="scientific">Delitschia confertaspora ATCC 74209</name>
    <dbReference type="NCBI Taxonomy" id="1513339"/>
    <lineage>
        <taxon>Eukaryota</taxon>
        <taxon>Fungi</taxon>
        <taxon>Dikarya</taxon>
        <taxon>Ascomycota</taxon>
        <taxon>Pezizomycotina</taxon>
        <taxon>Dothideomycetes</taxon>
        <taxon>Pleosporomycetidae</taxon>
        <taxon>Pleosporales</taxon>
        <taxon>Delitschiaceae</taxon>
        <taxon>Delitschia</taxon>
    </lineage>
</organism>
<protein>
    <submittedName>
        <fullName evidence="2">Uncharacterized protein</fullName>
    </submittedName>
</protein>
<proteinExistence type="predicted"/>
<evidence type="ECO:0000313" key="2">
    <source>
        <dbReference type="EMBL" id="KAF2200389.1"/>
    </source>
</evidence>
<sequence length="387" mass="42038">MTPSCQCLSPTSSLPPIRTLNSLTEKDISSALHNLRSLYCPLRVPLILQSRSKSKEKFPSAPHTPADSGYASDDEDEDPIEDTLAVLRADVFERDFAVRWLTSLIARAEQLKWESEDAMMRVIDDAASILASFTENPEEDEEEDPGMTRNFSFATPYPGPEIRVQLNDAPLSGTDHTDVGLQSWGASIILASLMCLSPARFALDQPVTGSVIELGAGTGLISLVLAKLLPTLGVSEPTVIATDYHPAVLSNLAENVKTNFPKAIQTPVKTCLLDWSAPSLSPPLDIPARLLVAADVIYAPEHATWLRDCASRLLAPNGHFWLIATVRPSGRFAGLVDTVEAAFTSNECGSKEDGPKLRILEAEKLEKRKGVGRGDESGYVLYKIGWA</sequence>
<dbReference type="OrthoDB" id="433955at2759"/>
<accession>A0A9P4JNJ7</accession>
<evidence type="ECO:0000256" key="1">
    <source>
        <dbReference type="SAM" id="MobiDB-lite"/>
    </source>
</evidence>
<dbReference type="Pfam" id="PF10294">
    <property type="entry name" value="Methyltransf_16"/>
    <property type="match status" value="1"/>
</dbReference>
<dbReference type="EMBL" id="ML994025">
    <property type="protein sequence ID" value="KAF2200389.1"/>
    <property type="molecule type" value="Genomic_DNA"/>
</dbReference>
<name>A0A9P4JNJ7_9PLEO</name>
<dbReference type="InterPro" id="IPR029063">
    <property type="entry name" value="SAM-dependent_MTases_sf"/>
</dbReference>
<dbReference type="PANTHER" id="PTHR14614">
    <property type="entry name" value="HEPATOCELLULAR CARCINOMA-ASSOCIATED ANTIGEN"/>
    <property type="match status" value="1"/>
</dbReference>
<dbReference type="Gene3D" id="3.40.50.150">
    <property type="entry name" value="Vaccinia Virus protein VP39"/>
    <property type="match status" value="1"/>
</dbReference>
<feature type="region of interest" description="Disordered" evidence="1">
    <location>
        <begin position="53"/>
        <end position="77"/>
    </location>
</feature>
<dbReference type="PANTHER" id="PTHR14614:SF147">
    <property type="entry name" value="S-ADENOSYLMETHIONINE-DEPENDENT METHYLTRANSFERASE OF THE SEVEN BETA-STRAND FAMILY"/>
    <property type="match status" value="1"/>
</dbReference>
<comment type="caution">
    <text evidence="2">The sequence shown here is derived from an EMBL/GenBank/DDBJ whole genome shotgun (WGS) entry which is preliminary data.</text>
</comment>
<dbReference type="GO" id="GO:0008757">
    <property type="term" value="F:S-adenosylmethionine-dependent methyltransferase activity"/>
    <property type="evidence" value="ECO:0007669"/>
    <property type="project" value="UniProtKB-ARBA"/>
</dbReference>
<dbReference type="AlphaFoldDB" id="A0A9P4JNJ7"/>